<dbReference type="Pfam" id="PF02515">
    <property type="entry name" value="CoA_transf_3"/>
    <property type="match status" value="1"/>
</dbReference>
<dbReference type="Proteomes" id="UP001595956">
    <property type="component" value="Unassembled WGS sequence"/>
</dbReference>
<reference evidence="4" key="1">
    <citation type="journal article" date="2019" name="Int. J. Syst. Evol. Microbiol.">
        <title>The Global Catalogue of Microorganisms (GCM) 10K type strain sequencing project: providing services to taxonomists for standard genome sequencing and annotation.</title>
        <authorList>
            <consortium name="The Broad Institute Genomics Platform"/>
            <consortium name="The Broad Institute Genome Sequencing Center for Infectious Disease"/>
            <person name="Wu L."/>
            <person name="Ma J."/>
        </authorList>
    </citation>
    <scope>NUCLEOTIDE SEQUENCE [LARGE SCALE GENOMIC DNA]</scope>
    <source>
        <strain evidence="4">KACC 13778</strain>
    </source>
</reference>
<gene>
    <name evidence="3" type="ORF">ACFPKY_17790</name>
</gene>
<dbReference type="Gene3D" id="3.40.50.10540">
    <property type="entry name" value="Crotonobetainyl-coa:carnitine coa-transferase, domain 1"/>
    <property type="match status" value="1"/>
</dbReference>
<organism evidence="3 4">
    <name type="scientific">Nocardioides caricicola</name>
    <dbReference type="NCBI Taxonomy" id="634770"/>
    <lineage>
        <taxon>Bacteria</taxon>
        <taxon>Bacillati</taxon>
        <taxon>Actinomycetota</taxon>
        <taxon>Actinomycetes</taxon>
        <taxon>Propionibacteriales</taxon>
        <taxon>Nocardioidaceae</taxon>
        <taxon>Nocardioides</taxon>
    </lineage>
</organism>
<dbReference type="InterPro" id="IPR044855">
    <property type="entry name" value="CoA-Trfase_III_dom3_sf"/>
</dbReference>
<dbReference type="SUPFAM" id="SSF89796">
    <property type="entry name" value="CoA-transferase family III (CaiB/BaiF)"/>
    <property type="match status" value="1"/>
</dbReference>
<dbReference type="InterPro" id="IPR050483">
    <property type="entry name" value="CoA-transferase_III_domain"/>
</dbReference>
<keyword evidence="4" id="KW-1185">Reference proteome</keyword>
<evidence type="ECO:0000313" key="4">
    <source>
        <dbReference type="Proteomes" id="UP001595956"/>
    </source>
</evidence>
<dbReference type="EMBL" id="JBHSMD010000006">
    <property type="protein sequence ID" value="MFC5494968.1"/>
    <property type="molecule type" value="Genomic_DNA"/>
</dbReference>
<evidence type="ECO:0000313" key="3">
    <source>
        <dbReference type="EMBL" id="MFC5494968.1"/>
    </source>
</evidence>
<evidence type="ECO:0000256" key="2">
    <source>
        <dbReference type="SAM" id="MobiDB-lite"/>
    </source>
</evidence>
<keyword evidence="1 3" id="KW-0808">Transferase</keyword>
<protein>
    <submittedName>
        <fullName evidence="3">CaiB/BaiF CoA transferase family protein</fullName>
    </submittedName>
</protein>
<dbReference type="PANTHER" id="PTHR48207:SF3">
    <property type="entry name" value="SUCCINATE--HYDROXYMETHYLGLUTARATE COA-TRANSFERASE"/>
    <property type="match status" value="1"/>
</dbReference>
<proteinExistence type="predicted"/>
<accession>A0ABW0N626</accession>
<evidence type="ECO:0000256" key="1">
    <source>
        <dbReference type="ARBA" id="ARBA00022679"/>
    </source>
</evidence>
<dbReference type="Gene3D" id="3.30.1540.10">
    <property type="entry name" value="formyl-coa transferase, domain 3"/>
    <property type="match status" value="1"/>
</dbReference>
<comment type="caution">
    <text evidence="3">The sequence shown here is derived from an EMBL/GenBank/DDBJ whole genome shotgun (WGS) entry which is preliminary data.</text>
</comment>
<dbReference type="RefSeq" id="WP_345174515.1">
    <property type="nucleotide sequence ID" value="NZ_BAABFQ010000005.1"/>
</dbReference>
<feature type="region of interest" description="Disordered" evidence="2">
    <location>
        <begin position="348"/>
        <end position="372"/>
    </location>
</feature>
<sequence>MTEGPLSDVLVLDLTRALAGPHAAMMLGDMGARVIKVESPSGDDSRGWGPPFLGEGDDRESTYFMSANRNKESIVLDLKSEADQDVLARLVERADVLMENFRVGVLDRLGFSVERLHELNPRLVVLSITGFGHDGPEASRSGYDQIAQGEGGLMSITGTEQPTKVGVPIADLVAGMYGAYGVVAALHERNRTGRGRVVRTSLLAGMVGVHAYQGTRWTVGGEVPGLAGDHHPSISPYGMFATGTAPVQIACGSEGLWRALCNAFGWDPAEAAFATNALRVANRGALIERIEGLFADQPAEHWLELLSAAGVPSGMVRSMDAVYTWDQTRSQGLVIDVEHATKGRLELPGSPIRFDDNPYSGGRSTHLAPPTLGQHDASIREWLES</sequence>
<dbReference type="InterPro" id="IPR023606">
    <property type="entry name" value="CoA-Trfase_III_dom_1_sf"/>
</dbReference>
<dbReference type="GO" id="GO:0016740">
    <property type="term" value="F:transferase activity"/>
    <property type="evidence" value="ECO:0007669"/>
    <property type="project" value="UniProtKB-KW"/>
</dbReference>
<dbReference type="InterPro" id="IPR003673">
    <property type="entry name" value="CoA-Trfase_fam_III"/>
</dbReference>
<name>A0ABW0N626_9ACTN</name>
<dbReference type="PANTHER" id="PTHR48207">
    <property type="entry name" value="SUCCINATE--HYDROXYMETHYLGLUTARATE COA-TRANSFERASE"/>
    <property type="match status" value="1"/>
</dbReference>